<comment type="catalytic activity">
    <reaction evidence="5 6">
        <text>Exonucleolytic cleavage in either 5'- to 3'- or 3'- to 5'-direction to yield nucleoside 5'-phosphates.</text>
        <dbReference type="EC" id="3.1.11.6"/>
    </reaction>
</comment>
<evidence type="ECO:0000256" key="5">
    <source>
        <dbReference type="HAMAP-Rule" id="MF_00378"/>
    </source>
</evidence>
<dbReference type="EC" id="3.1.11.6" evidence="5"/>
<dbReference type="InterPro" id="IPR020579">
    <property type="entry name" value="Exonuc_VII_lsu_C"/>
</dbReference>
<dbReference type="PANTHER" id="PTHR30008">
    <property type="entry name" value="EXODEOXYRIBONUCLEASE 7 LARGE SUBUNIT"/>
    <property type="match status" value="1"/>
</dbReference>
<dbReference type="NCBIfam" id="TIGR00237">
    <property type="entry name" value="xseA"/>
    <property type="match status" value="1"/>
</dbReference>
<keyword evidence="1 5" id="KW-0963">Cytoplasm</keyword>
<reference evidence="9 10" key="1">
    <citation type="submission" date="2014-11" db="EMBL/GenBank/DDBJ databases">
        <title>Pan-genome of Gallibacterium spp.</title>
        <authorList>
            <person name="Kudirkiene E."/>
            <person name="Bojesen A.M."/>
        </authorList>
    </citation>
    <scope>NUCLEOTIDE SEQUENCE [LARGE SCALE GENOMIC DNA]</scope>
    <source>
        <strain evidence="9 10">F298</strain>
    </source>
</reference>
<evidence type="ECO:0000256" key="6">
    <source>
        <dbReference type="RuleBase" id="RU004355"/>
    </source>
</evidence>
<organism evidence="9 10">
    <name type="scientific">Gallibacterium genomosp. 3</name>
    <dbReference type="NCBI Taxonomy" id="505345"/>
    <lineage>
        <taxon>Bacteria</taxon>
        <taxon>Pseudomonadati</taxon>
        <taxon>Pseudomonadota</taxon>
        <taxon>Gammaproteobacteria</taxon>
        <taxon>Pasteurellales</taxon>
        <taxon>Pasteurellaceae</taxon>
        <taxon>Gallibacterium</taxon>
    </lineage>
</organism>
<dbReference type="AlphaFoldDB" id="A0A1A7QBB6"/>
<protein>
    <recommendedName>
        <fullName evidence="5">Exodeoxyribonuclease 7 large subunit</fullName>
        <ecNumber evidence="5">3.1.11.6</ecNumber>
    </recommendedName>
    <alternativeName>
        <fullName evidence="5">Exodeoxyribonuclease VII large subunit</fullName>
        <shortName evidence="5">Exonuclease VII large subunit</shortName>
    </alternativeName>
</protein>
<dbReference type="PANTHER" id="PTHR30008:SF0">
    <property type="entry name" value="EXODEOXYRIBONUCLEASE 7 LARGE SUBUNIT"/>
    <property type="match status" value="1"/>
</dbReference>
<dbReference type="InterPro" id="IPR025824">
    <property type="entry name" value="OB-fold_nuc-bd_dom"/>
</dbReference>
<gene>
    <name evidence="5 9" type="primary">xseA</name>
    <name evidence="9" type="ORF">QV07_00315</name>
</gene>
<evidence type="ECO:0000256" key="3">
    <source>
        <dbReference type="ARBA" id="ARBA00022801"/>
    </source>
</evidence>
<evidence type="ECO:0000313" key="10">
    <source>
        <dbReference type="Proteomes" id="UP000243168"/>
    </source>
</evidence>
<keyword evidence="2 5" id="KW-0540">Nuclease</keyword>
<accession>A0A1A7QBB6</accession>
<evidence type="ECO:0000256" key="1">
    <source>
        <dbReference type="ARBA" id="ARBA00022490"/>
    </source>
</evidence>
<comment type="similarity">
    <text evidence="5 6">Belongs to the XseA family.</text>
</comment>
<dbReference type="GO" id="GO:0008855">
    <property type="term" value="F:exodeoxyribonuclease VII activity"/>
    <property type="evidence" value="ECO:0007669"/>
    <property type="project" value="UniProtKB-UniRule"/>
</dbReference>
<dbReference type="GO" id="GO:0003676">
    <property type="term" value="F:nucleic acid binding"/>
    <property type="evidence" value="ECO:0007669"/>
    <property type="project" value="InterPro"/>
</dbReference>
<dbReference type="Pfam" id="PF13742">
    <property type="entry name" value="tRNA_anti_2"/>
    <property type="match status" value="1"/>
</dbReference>
<dbReference type="GO" id="GO:0009318">
    <property type="term" value="C:exodeoxyribonuclease VII complex"/>
    <property type="evidence" value="ECO:0007669"/>
    <property type="project" value="UniProtKB-UniRule"/>
</dbReference>
<evidence type="ECO:0000256" key="4">
    <source>
        <dbReference type="ARBA" id="ARBA00022839"/>
    </source>
</evidence>
<comment type="function">
    <text evidence="5">Bidirectionally degrades single-stranded DNA into large acid-insoluble oligonucleotides, which are then degraded further into small acid-soluble oligonucleotides.</text>
</comment>
<dbReference type="GO" id="GO:0005737">
    <property type="term" value="C:cytoplasm"/>
    <property type="evidence" value="ECO:0007669"/>
    <property type="project" value="UniProtKB-SubCell"/>
</dbReference>
<dbReference type="InterPro" id="IPR003753">
    <property type="entry name" value="Exonuc_VII_L"/>
</dbReference>
<dbReference type="EMBL" id="JTJS01000002">
    <property type="protein sequence ID" value="OBX12178.1"/>
    <property type="molecule type" value="Genomic_DNA"/>
</dbReference>
<evidence type="ECO:0000256" key="2">
    <source>
        <dbReference type="ARBA" id="ARBA00022722"/>
    </source>
</evidence>
<feature type="domain" description="OB-fold nucleic acid binding" evidence="8">
    <location>
        <begin position="10"/>
        <end position="103"/>
    </location>
</feature>
<dbReference type="Pfam" id="PF02601">
    <property type="entry name" value="Exonuc_VII_L"/>
    <property type="match status" value="1"/>
</dbReference>
<proteinExistence type="inferred from homology"/>
<feature type="domain" description="Exonuclease VII large subunit C-terminal" evidence="7">
    <location>
        <begin position="126"/>
        <end position="438"/>
    </location>
</feature>
<dbReference type="HAMAP" id="MF_00378">
    <property type="entry name" value="Exonuc_7_L"/>
    <property type="match status" value="1"/>
</dbReference>
<sequence>MNLDNRPSILSVSQLNRCAKTLLEQELGAVWLTGEISNFSQPVSGHWYFTLKDNDAQVRAAMFKMRNLRVAFKPQNGMQVLVRASVSLYEPRGDYQIIVESMQPAGEGLLQQEFERLKMKLAAEGLFAQQWKQPLPQICQRIGVITSSSGAALHDILQILHRRNPSLEVIIYPTLVQGKDAAADIVRSIEIANLRQECDVLIVGRGGGSLEDLWCFNEEIVARAIFASTIPIISAVGHETDVTIADFVADLRASTPSAAAELLSRDQKELWQKIDYLQQRLENAFSRLFALCQQRLERVTLRLQNQHPQARLALQKQHYLYLQTRLYKSIQLYLQQQKQRHQRLQQRLWQVPLPANIQLQRQALQQWQFRLNAALKGLLQQQRYQFAQLSGRLDSVSPLKVLQRGYTVTMTEEQQVISSVQQVNVGQSLITRTADGQIVSVVEQIKE</sequence>
<keyword evidence="4 5" id="KW-0269">Exonuclease</keyword>
<dbReference type="Proteomes" id="UP000243168">
    <property type="component" value="Unassembled WGS sequence"/>
</dbReference>
<evidence type="ECO:0000313" key="9">
    <source>
        <dbReference type="EMBL" id="OBX12178.1"/>
    </source>
</evidence>
<comment type="subcellular location">
    <subcellularLocation>
        <location evidence="5 6">Cytoplasm</location>
    </subcellularLocation>
</comment>
<dbReference type="CDD" id="cd04489">
    <property type="entry name" value="ExoVII_LU_OBF"/>
    <property type="match status" value="1"/>
</dbReference>
<keyword evidence="3 5" id="KW-0378">Hydrolase</keyword>
<evidence type="ECO:0000259" key="7">
    <source>
        <dbReference type="Pfam" id="PF02601"/>
    </source>
</evidence>
<comment type="subunit">
    <text evidence="5">Heterooligomer composed of large and small subunits.</text>
</comment>
<evidence type="ECO:0000259" key="8">
    <source>
        <dbReference type="Pfam" id="PF13742"/>
    </source>
</evidence>
<dbReference type="PATRIC" id="fig|505345.8.peg.65"/>
<name>A0A1A7QBB6_9PAST</name>
<comment type="caution">
    <text evidence="9">The sequence shown here is derived from an EMBL/GenBank/DDBJ whole genome shotgun (WGS) entry which is preliminary data.</text>
</comment>
<dbReference type="GO" id="GO:0006308">
    <property type="term" value="P:DNA catabolic process"/>
    <property type="evidence" value="ECO:0007669"/>
    <property type="project" value="UniProtKB-UniRule"/>
</dbReference>